<feature type="compositionally biased region" description="Pro residues" evidence="1">
    <location>
        <begin position="190"/>
        <end position="200"/>
    </location>
</feature>
<keyword evidence="2" id="KW-0472">Membrane</keyword>
<evidence type="ECO:0000313" key="3">
    <source>
        <dbReference type="Ensembl" id="ENSCMMP00000027858.1"/>
    </source>
</evidence>
<feature type="region of interest" description="Disordered" evidence="1">
    <location>
        <begin position="190"/>
        <end position="216"/>
    </location>
</feature>
<evidence type="ECO:0000256" key="2">
    <source>
        <dbReference type="SAM" id="Phobius"/>
    </source>
</evidence>
<keyword evidence="2" id="KW-0812">Transmembrane</keyword>
<organism evidence="3 4">
    <name type="scientific">Cairina moschata</name>
    <name type="common">Muscovy duck</name>
    <dbReference type="NCBI Taxonomy" id="8855"/>
    <lineage>
        <taxon>Eukaryota</taxon>
        <taxon>Metazoa</taxon>
        <taxon>Chordata</taxon>
        <taxon>Craniata</taxon>
        <taxon>Vertebrata</taxon>
        <taxon>Euteleostomi</taxon>
        <taxon>Archelosauria</taxon>
        <taxon>Archosauria</taxon>
        <taxon>Dinosauria</taxon>
        <taxon>Saurischia</taxon>
        <taxon>Theropoda</taxon>
        <taxon>Coelurosauria</taxon>
        <taxon>Aves</taxon>
        <taxon>Neognathae</taxon>
        <taxon>Galloanserae</taxon>
        <taxon>Anseriformes</taxon>
        <taxon>Anatidae</taxon>
        <taxon>Anatinae</taxon>
        <taxon>Cairina</taxon>
    </lineage>
</organism>
<sequence length="262" mass="27796">MVTRAPQPQISPAPPPTKLPGCACFRAGKPQPPARRPRRRHGRAGALPGAERDLGTRWHKDMAHGDGVGKDELGKTSLHLCEAVSLLPAGTMNVFERNINFDALFKFSHISASTQEHLKRVYASFALCMLVAALGAYINVVTHFFQFSLLTGLGSLGLMIWLTATPHSRETEQKRLGMLAGFAFLTASSPPPSWAPPPSSPASRSAPSTPGAAASSTWEVRGAGGGLIWGQGVPPKRGLTSLPALGRFPALRPHPDAPLLPG</sequence>
<reference evidence="3" key="1">
    <citation type="submission" date="2025-08" db="UniProtKB">
        <authorList>
            <consortium name="Ensembl"/>
        </authorList>
    </citation>
    <scope>IDENTIFICATION</scope>
</reference>
<keyword evidence="4" id="KW-1185">Reference proteome</keyword>
<reference evidence="3" key="2">
    <citation type="submission" date="2025-09" db="UniProtKB">
        <authorList>
            <consortium name="Ensembl"/>
        </authorList>
    </citation>
    <scope>IDENTIFICATION</scope>
</reference>
<feature type="compositionally biased region" description="Low complexity" evidence="1">
    <location>
        <begin position="201"/>
        <end position="216"/>
    </location>
</feature>
<dbReference type="Proteomes" id="UP000694556">
    <property type="component" value="Unassembled WGS sequence"/>
</dbReference>
<evidence type="ECO:0000256" key="1">
    <source>
        <dbReference type="SAM" id="MobiDB-lite"/>
    </source>
</evidence>
<name>A0A8C3D2K1_CAIMO</name>
<proteinExistence type="predicted"/>
<feature type="compositionally biased region" description="Pro residues" evidence="1">
    <location>
        <begin position="9"/>
        <end position="18"/>
    </location>
</feature>
<dbReference type="AlphaFoldDB" id="A0A8C3D2K1"/>
<dbReference type="Ensembl" id="ENSCMMT00000030389.1">
    <property type="protein sequence ID" value="ENSCMMP00000027858.1"/>
    <property type="gene ID" value="ENSCMMG00000017022.1"/>
</dbReference>
<keyword evidence="2" id="KW-1133">Transmembrane helix</keyword>
<protein>
    <submittedName>
        <fullName evidence="3">Transmembrane BAX inhibitor motif containing 6</fullName>
    </submittedName>
</protein>
<accession>A0A8C3D2K1</accession>
<feature type="region of interest" description="Disordered" evidence="1">
    <location>
        <begin position="1"/>
        <end position="51"/>
    </location>
</feature>
<evidence type="ECO:0000313" key="4">
    <source>
        <dbReference type="Proteomes" id="UP000694556"/>
    </source>
</evidence>
<feature type="transmembrane region" description="Helical" evidence="2">
    <location>
        <begin position="121"/>
        <end position="138"/>
    </location>
</feature>
<feature type="transmembrane region" description="Helical" evidence="2">
    <location>
        <begin position="144"/>
        <end position="164"/>
    </location>
</feature>